<dbReference type="GO" id="GO:0005794">
    <property type="term" value="C:Golgi apparatus"/>
    <property type="evidence" value="ECO:0007669"/>
    <property type="project" value="TreeGrafter"/>
</dbReference>
<feature type="region of interest" description="Disordered" evidence="2">
    <location>
        <begin position="1"/>
        <end position="149"/>
    </location>
</feature>
<evidence type="ECO:0000256" key="1">
    <source>
        <dbReference type="SAM" id="Coils"/>
    </source>
</evidence>
<feature type="region of interest" description="Disordered" evidence="2">
    <location>
        <begin position="328"/>
        <end position="361"/>
    </location>
</feature>
<organism evidence="4 5">
    <name type="scientific">Trichoplusia ni</name>
    <name type="common">Cabbage looper</name>
    <dbReference type="NCBI Taxonomy" id="7111"/>
    <lineage>
        <taxon>Eukaryota</taxon>
        <taxon>Metazoa</taxon>
        <taxon>Ecdysozoa</taxon>
        <taxon>Arthropoda</taxon>
        <taxon>Hexapoda</taxon>
        <taxon>Insecta</taxon>
        <taxon>Pterygota</taxon>
        <taxon>Neoptera</taxon>
        <taxon>Endopterygota</taxon>
        <taxon>Lepidoptera</taxon>
        <taxon>Glossata</taxon>
        <taxon>Ditrysia</taxon>
        <taxon>Noctuoidea</taxon>
        <taxon>Noctuidae</taxon>
        <taxon>Plusiinae</taxon>
        <taxon>Trichoplusia</taxon>
    </lineage>
</organism>
<dbReference type="Pfam" id="PF03909">
    <property type="entry name" value="BSD"/>
    <property type="match status" value="1"/>
</dbReference>
<keyword evidence="1" id="KW-0175">Coiled coil</keyword>
<dbReference type="GO" id="GO:0045202">
    <property type="term" value="C:synapse"/>
    <property type="evidence" value="ECO:0007669"/>
    <property type="project" value="TreeGrafter"/>
</dbReference>
<dbReference type="InterPro" id="IPR005607">
    <property type="entry name" value="BSD_dom"/>
</dbReference>
<keyword evidence="4" id="KW-1185">Reference proteome</keyword>
<dbReference type="InParanoid" id="A0A7E5WDZ5"/>
<name>A0A7E5WDZ5_TRINI</name>
<dbReference type="GO" id="GO:0048172">
    <property type="term" value="P:regulation of short-term neuronal synaptic plasticity"/>
    <property type="evidence" value="ECO:0007669"/>
    <property type="project" value="TreeGrafter"/>
</dbReference>
<feature type="domain" description="BSD" evidence="3">
    <location>
        <begin position="267"/>
        <end position="319"/>
    </location>
</feature>
<dbReference type="OrthoDB" id="47923at2759"/>
<gene>
    <name evidence="5" type="primary">LOC113501673</name>
</gene>
<dbReference type="Proteomes" id="UP000322000">
    <property type="component" value="Chromosome 16"/>
</dbReference>
<dbReference type="GO" id="GO:0038203">
    <property type="term" value="P:TORC2 signaling"/>
    <property type="evidence" value="ECO:0007669"/>
    <property type="project" value="TreeGrafter"/>
</dbReference>
<accession>A0A7E5WDZ5</accession>
<dbReference type="PANTHER" id="PTHR16019">
    <property type="entry name" value="SYNAPSE-ASSOCIATED PROTEIN"/>
    <property type="match status" value="1"/>
</dbReference>
<dbReference type="PROSITE" id="PS50858">
    <property type="entry name" value="BSD"/>
    <property type="match status" value="1"/>
</dbReference>
<dbReference type="SMART" id="SM00751">
    <property type="entry name" value="BSD"/>
    <property type="match status" value="1"/>
</dbReference>
<feature type="coiled-coil region" evidence="1">
    <location>
        <begin position="361"/>
        <end position="403"/>
    </location>
</feature>
<dbReference type="GeneID" id="113501673"/>
<dbReference type="KEGG" id="tnl:113501673"/>
<proteinExistence type="predicted"/>
<dbReference type="PANTHER" id="PTHR16019:SF6">
    <property type="entry name" value="SYNAPSE-ASSOCIATED PROTEIN 1"/>
    <property type="match status" value="1"/>
</dbReference>
<dbReference type="CTD" id="41938"/>
<feature type="compositionally biased region" description="Polar residues" evidence="2">
    <location>
        <begin position="1"/>
        <end position="11"/>
    </location>
</feature>
<protein>
    <submittedName>
        <fullName evidence="5">Synapse-associated protein of 47 kDa isoform X1</fullName>
    </submittedName>
</protein>
<evidence type="ECO:0000313" key="5">
    <source>
        <dbReference type="RefSeq" id="XP_026738657.1"/>
    </source>
</evidence>
<reference evidence="5" key="1">
    <citation type="submission" date="2025-08" db="UniProtKB">
        <authorList>
            <consortium name="RefSeq"/>
        </authorList>
    </citation>
    <scope>IDENTIFICATION</scope>
</reference>
<dbReference type="GO" id="GO:0005634">
    <property type="term" value="C:nucleus"/>
    <property type="evidence" value="ECO:0007669"/>
    <property type="project" value="TreeGrafter"/>
</dbReference>
<evidence type="ECO:0000259" key="3">
    <source>
        <dbReference type="PROSITE" id="PS50858"/>
    </source>
</evidence>
<dbReference type="FunCoup" id="A0A7E5WDZ5">
    <property type="interactions" value="1089"/>
</dbReference>
<dbReference type="InterPro" id="IPR051494">
    <property type="entry name" value="BSD_domain-containing"/>
</dbReference>
<dbReference type="Gene3D" id="1.10.3970.10">
    <property type="entry name" value="BSD domain"/>
    <property type="match status" value="1"/>
</dbReference>
<feature type="compositionally biased region" description="Low complexity" evidence="2">
    <location>
        <begin position="81"/>
        <end position="96"/>
    </location>
</feature>
<dbReference type="SUPFAM" id="SSF140383">
    <property type="entry name" value="BSD domain-like"/>
    <property type="match status" value="1"/>
</dbReference>
<evidence type="ECO:0000256" key="2">
    <source>
        <dbReference type="SAM" id="MobiDB-lite"/>
    </source>
</evidence>
<dbReference type="AlphaFoldDB" id="A0A7E5WDZ5"/>
<dbReference type="RefSeq" id="XP_026738657.1">
    <property type="nucleotide sequence ID" value="XM_026882856.1"/>
</dbReference>
<evidence type="ECO:0000313" key="4">
    <source>
        <dbReference type="Proteomes" id="UP000322000"/>
    </source>
</evidence>
<sequence length="421" mass="45612">MFSGLTNQVSSWMGAAKGEPQDEEVPTPTKEATVEAAVEGEKQSPTKGGSKLDLITNVKSQMTGWLGSGIPIPGLRKNEPAPEAVPEAAPVEPAEAAEPKPEGKDDDDNSRYNSATGGADSRPASTGGTPTEEQGPGGVGNVPGGQSRNMFTDAIEVPDMQELTTKAVAGAKSLGNFLYSAVNKAGAKVSEASAKIKKTVEENKNKTSILGEFNREQDAFIKGQEGRGSAAAVPPWVGAPNEPALKEECLSLSTDRRNFVRAPPAGVEFDFDYDKMYPVAVAIMGEDPNLEKMRFDLVPKVITEENFWRNYFYRMSLICQANEADAAAGRQSSADDSQDDENDKSPSENLIANEKASQESIDDVKKRIKSLKVDRENEDEQWEKELEAELKEYEVVADKAGDDKQWEKECEDLLGDDVDLK</sequence>
<dbReference type="InterPro" id="IPR035925">
    <property type="entry name" value="BSD_dom_sf"/>
</dbReference>